<evidence type="ECO:0000259" key="3">
    <source>
        <dbReference type="Pfam" id="PF03703"/>
    </source>
</evidence>
<evidence type="ECO:0000313" key="4">
    <source>
        <dbReference type="EMBL" id="MBP2417029.1"/>
    </source>
</evidence>
<proteinExistence type="predicted"/>
<organism evidence="4 5">
    <name type="scientific">Microlunatus capsulatus</name>
    <dbReference type="NCBI Taxonomy" id="99117"/>
    <lineage>
        <taxon>Bacteria</taxon>
        <taxon>Bacillati</taxon>
        <taxon>Actinomycetota</taxon>
        <taxon>Actinomycetes</taxon>
        <taxon>Propionibacteriales</taxon>
        <taxon>Propionibacteriaceae</taxon>
        <taxon>Microlunatus</taxon>
    </lineage>
</organism>
<dbReference type="InterPro" id="IPR005182">
    <property type="entry name" value="YdbS-like_PH"/>
</dbReference>
<keyword evidence="5" id="KW-1185">Reference proteome</keyword>
<feature type="region of interest" description="Disordered" evidence="1">
    <location>
        <begin position="1"/>
        <end position="29"/>
    </location>
</feature>
<feature type="compositionally biased region" description="Low complexity" evidence="1">
    <location>
        <begin position="15"/>
        <end position="29"/>
    </location>
</feature>
<keyword evidence="2" id="KW-0812">Transmembrane</keyword>
<keyword evidence="2" id="KW-0472">Membrane</keyword>
<dbReference type="PANTHER" id="PTHR34473">
    <property type="entry name" value="UPF0699 TRANSMEMBRANE PROTEIN YDBS"/>
    <property type="match status" value="1"/>
</dbReference>
<feature type="compositionally biased region" description="Pro residues" evidence="1">
    <location>
        <begin position="1"/>
        <end position="14"/>
    </location>
</feature>
<keyword evidence="2" id="KW-1133">Transmembrane helix</keyword>
<dbReference type="SUPFAM" id="SSF56112">
    <property type="entry name" value="Protein kinase-like (PK-like)"/>
    <property type="match status" value="1"/>
</dbReference>
<protein>
    <submittedName>
        <fullName evidence="4">Membrane protein</fullName>
    </submittedName>
</protein>
<dbReference type="EMBL" id="JAGIOB010000001">
    <property type="protein sequence ID" value="MBP2417029.1"/>
    <property type="molecule type" value="Genomic_DNA"/>
</dbReference>
<sequence length="797" mass="86405">MSTPAAPGPPPGPVPTDVDPGSPAAAPVVPGAPVVKQTERPHPLTPFIRGWIVLVAIAVTWSRELVPDGSGDGFDASDLGLLLPVVGGVVLLAGLVGFVSWYFTRFVIDDELRLETGAVFKSSKRVPFERLQSVDIIQPLAARIFGLAELRIEVGAGDSTLRLRYLGRAKAAQLREYLLVRAHGRRGRPDDPSLALPASAFTDRGAEDRPLVTVSPQRLVLSFLASTEWLVTAGITVAVLVVTGLFDVTAYALPGLIPLLVGTVSVVGRRVFAMFNFTLSESPRGLRVTRGLTNLTSQSVPVDRIQGVRTSQPLLWRPFGWYRVDVDIVGYASSDGENNESAATSVLLPVATRAEVERALDRVLPGVSLDAVALHPSPRRARWVAWFDFWTLRYGWDERVLVTRHGWLTTVEDVLPHGKTQSVRIEQGPLQRRLRLADVHCDTPRGPVDVVARQLDVAVARELALSQLDRARTARADDRERQARLAAGPDEREGEAEVLTAFGTTRDQLLGAGSESEVFALDEERVLRLYRGRHEAPQQTAAQLELLYRHWAGVDVGLEVPLTLQTGTLAGRTWAVDRRFSGRQLSGWLATATPEDRRPALLSLLDAAVAVSRLPSPVPGWARLVGTGAPQVLGSLPELANTMLAGPVARSRPRLQADLPDVAAVWDRLQADLAERRVTPVLVHGDICPPNAFVSLGPAGPVVTGLGDFSPHTVHGDPVADLVGATAFLELEAYAGADEDAAWLAGVALERFGASPVADGDLTRWLGMWRRFYGFYFSDTADVEPALYAWCLRQLRG</sequence>
<comment type="caution">
    <text evidence="4">The sequence shown here is derived from an EMBL/GenBank/DDBJ whole genome shotgun (WGS) entry which is preliminary data.</text>
</comment>
<name>A0ABS4Z7T0_9ACTN</name>
<evidence type="ECO:0000256" key="1">
    <source>
        <dbReference type="SAM" id="MobiDB-lite"/>
    </source>
</evidence>
<reference evidence="4 5" key="1">
    <citation type="submission" date="2021-03" db="EMBL/GenBank/DDBJ databases">
        <title>Sequencing the genomes of 1000 actinobacteria strains.</title>
        <authorList>
            <person name="Klenk H.-P."/>
        </authorList>
    </citation>
    <scope>NUCLEOTIDE SEQUENCE [LARGE SCALE GENOMIC DNA]</scope>
    <source>
        <strain evidence="4 5">DSM 12936</strain>
    </source>
</reference>
<feature type="transmembrane region" description="Helical" evidence="2">
    <location>
        <begin position="81"/>
        <end position="103"/>
    </location>
</feature>
<dbReference type="RefSeq" id="WP_210055184.1">
    <property type="nucleotide sequence ID" value="NZ_BAAAMH010000004.1"/>
</dbReference>
<accession>A0ABS4Z7T0</accession>
<feature type="domain" description="YdbS-like PH" evidence="3">
    <location>
        <begin position="101"/>
        <end position="178"/>
    </location>
</feature>
<dbReference type="PANTHER" id="PTHR34473:SF2">
    <property type="entry name" value="UPF0699 TRANSMEMBRANE PROTEIN YDBT"/>
    <property type="match status" value="1"/>
</dbReference>
<evidence type="ECO:0000313" key="5">
    <source>
        <dbReference type="Proteomes" id="UP000758168"/>
    </source>
</evidence>
<feature type="domain" description="YdbS-like PH" evidence="3">
    <location>
        <begin position="391"/>
        <end position="464"/>
    </location>
</feature>
<evidence type="ECO:0000256" key="2">
    <source>
        <dbReference type="SAM" id="Phobius"/>
    </source>
</evidence>
<dbReference type="Proteomes" id="UP000758168">
    <property type="component" value="Unassembled WGS sequence"/>
</dbReference>
<feature type="domain" description="YdbS-like PH" evidence="3">
    <location>
        <begin position="276"/>
        <end position="359"/>
    </location>
</feature>
<dbReference type="Pfam" id="PF03703">
    <property type="entry name" value="bPH_2"/>
    <property type="match status" value="3"/>
</dbReference>
<dbReference type="InterPro" id="IPR011009">
    <property type="entry name" value="Kinase-like_dom_sf"/>
</dbReference>
<feature type="transmembrane region" description="Helical" evidence="2">
    <location>
        <begin position="219"/>
        <end position="242"/>
    </location>
</feature>
<gene>
    <name evidence="4" type="ORF">JOF54_001951</name>
</gene>